<evidence type="ECO:0000313" key="2">
    <source>
        <dbReference type="Proteomes" id="UP001147747"/>
    </source>
</evidence>
<dbReference type="AlphaFoldDB" id="A0A9X0BBR9"/>
<protein>
    <submittedName>
        <fullName evidence="1">Uncharacterized protein</fullName>
    </submittedName>
</protein>
<keyword evidence="2" id="KW-1185">Reference proteome</keyword>
<sequence length="102" mass="11459">MEPEFEKPEMLFPEASIFILITPAPDAARQTTQWEDNVRMIKDFANENGIDMTAQVFLIALQRLNNTLSLYNLRVDTIDEILALVETSAEVSDFIAGLSPAQ</sequence>
<organism evidence="1 2">
    <name type="scientific">Penicillium cosmopolitanum</name>
    <dbReference type="NCBI Taxonomy" id="1131564"/>
    <lineage>
        <taxon>Eukaryota</taxon>
        <taxon>Fungi</taxon>
        <taxon>Dikarya</taxon>
        <taxon>Ascomycota</taxon>
        <taxon>Pezizomycotina</taxon>
        <taxon>Eurotiomycetes</taxon>
        <taxon>Eurotiomycetidae</taxon>
        <taxon>Eurotiales</taxon>
        <taxon>Aspergillaceae</taxon>
        <taxon>Penicillium</taxon>
    </lineage>
</organism>
<evidence type="ECO:0000313" key="1">
    <source>
        <dbReference type="EMBL" id="KAJ5403976.1"/>
    </source>
</evidence>
<proteinExistence type="predicted"/>
<dbReference type="EMBL" id="JAPZBU010000005">
    <property type="protein sequence ID" value="KAJ5403976.1"/>
    <property type="molecule type" value="Genomic_DNA"/>
</dbReference>
<comment type="caution">
    <text evidence="1">The sequence shown here is derived from an EMBL/GenBank/DDBJ whole genome shotgun (WGS) entry which is preliminary data.</text>
</comment>
<reference evidence="1" key="1">
    <citation type="submission" date="2022-12" db="EMBL/GenBank/DDBJ databases">
        <authorList>
            <person name="Petersen C."/>
        </authorList>
    </citation>
    <scope>NUCLEOTIDE SEQUENCE</scope>
    <source>
        <strain evidence="1">IBT 29677</strain>
    </source>
</reference>
<reference evidence="1" key="2">
    <citation type="journal article" date="2023" name="IMA Fungus">
        <title>Comparative genomic study of the Penicillium genus elucidates a diverse pangenome and 15 lateral gene transfer events.</title>
        <authorList>
            <person name="Petersen C."/>
            <person name="Sorensen T."/>
            <person name="Nielsen M.R."/>
            <person name="Sondergaard T.E."/>
            <person name="Sorensen J.L."/>
            <person name="Fitzpatrick D.A."/>
            <person name="Frisvad J.C."/>
            <person name="Nielsen K.L."/>
        </authorList>
    </citation>
    <scope>NUCLEOTIDE SEQUENCE</scope>
    <source>
        <strain evidence="1">IBT 29677</strain>
    </source>
</reference>
<gene>
    <name evidence="1" type="ORF">N7509_003847</name>
</gene>
<dbReference type="Proteomes" id="UP001147747">
    <property type="component" value="Unassembled WGS sequence"/>
</dbReference>
<dbReference type="GeneID" id="81367464"/>
<accession>A0A9X0BBR9</accession>
<name>A0A9X0BBR9_9EURO</name>
<dbReference type="RefSeq" id="XP_056491218.1">
    <property type="nucleotide sequence ID" value="XM_056628484.1"/>
</dbReference>